<sequence>MFIGKTTCDKYGNFKISGVQSITKEIESCVGNTDVFHGKNAFTSPNKKKTKKNKEIPTDSTPKRSIVDRGLRGLENAETLCFANCVLQLLFLCSNFLNNLATEDDENAIMLVKRYTKYKISDRKKYLTLNDNDFFKILDLKKCVYSRNHECASEFLLNIFTMFQNRCPTALESIKIKKELSITCKVCKSLSIIENHEINALNIKINSNNDKKCILDIIKTLLSVKIESIKRSCIVCKIRSIGNVKKETIRKYPKYQFVELTKDIMDKKYSDIGINFLSSKDSFYVSQYFMPNVPYKLKGSAVHQRFSENRGHYMAYVRDQEKWCLLNDAHPIKE</sequence>
<dbReference type="AlphaFoldDB" id="A0A0N5BYG5"/>
<dbReference type="CDD" id="cd02257">
    <property type="entry name" value="Peptidase_C19"/>
    <property type="match status" value="1"/>
</dbReference>
<dbReference type="WBParaSite" id="SPAL_0001082000.1">
    <property type="protein sequence ID" value="SPAL_0001082000.1"/>
    <property type="gene ID" value="SPAL_0001082000"/>
</dbReference>
<keyword evidence="3" id="KW-1185">Reference proteome</keyword>
<dbReference type="GO" id="GO:0016579">
    <property type="term" value="P:protein deubiquitination"/>
    <property type="evidence" value="ECO:0007669"/>
    <property type="project" value="InterPro"/>
</dbReference>
<feature type="region of interest" description="Disordered" evidence="1">
    <location>
        <begin position="41"/>
        <end position="62"/>
    </location>
</feature>
<evidence type="ECO:0000259" key="2">
    <source>
        <dbReference type="PROSITE" id="PS50235"/>
    </source>
</evidence>
<protein>
    <submittedName>
        <fullName evidence="4">USP domain-containing protein</fullName>
    </submittedName>
</protein>
<feature type="domain" description="USP" evidence="2">
    <location>
        <begin position="72"/>
        <end position="334"/>
    </location>
</feature>
<dbReference type="InterPro" id="IPR001394">
    <property type="entry name" value="Peptidase_C19_UCH"/>
</dbReference>
<dbReference type="Gene3D" id="3.90.70.10">
    <property type="entry name" value="Cysteine proteinases"/>
    <property type="match status" value="1"/>
</dbReference>
<dbReference type="SUPFAM" id="SSF54001">
    <property type="entry name" value="Cysteine proteinases"/>
    <property type="match status" value="1"/>
</dbReference>
<dbReference type="PROSITE" id="PS50235">
    <property type="entry name" value="USP_3"/>
    <property type="match status" value="1"/>
</dbReference>
<accession>A0A0N5BYG5</accession>
<proteinExistence type="predicted"/>
<dbReference type="Pfam" id="PF00443">
    <property type="entry name" value="UCH"/>
    <property type="match status" value="1"/>
</dbReference>
<name>A0A0N5BYG5_STREA</name>
<organism evidence="3 4">
    <name type="scientific">Strongyloides papillosus</name>
    <name type="common">Intestinal threadworm</name>
    <dbReference type="NCBI Taxonomy" id="174720"/>
    <lineage>
        <taxon>Eukaryota</taxon>
        <taxon>Metazoa</taxon>
        <taxon>Ecdysozoa</taxon>
        <taxon>Nematoda</taxon>
        <taxon>Chromadorea</taxon>
        <taxon>Rhabditida</taxon>
        <taxon>Tylenchina</taxon>
        <taxon>Panagrolaimomorpha</taxon>
        <taxon>Strongyloidoidea</taxon>
        <taxon>Strongyloididae</taxon>
        <taxon>Strongyloides</taxon>
    </lineage>
</organism>
<feature type="compositionally biased region" description="Basic and acidic residues" evidence="1">
    <location>
        <begin position="53"/>
        <end position="62"/>
    </location>
</feature>
<evidence type="ECO:0000313" key="3">
    <source>
        <dbReference type="Proteomes" id="UP000046392"/>
    </source>
</evidence>
<evidence type="ECO:0000313" key="4">
    <source>
        <dbReference type="WBParaSite" id="SPAL_0001082000.1"/>
    </source>
</evidence>
<dbReference type="InterPro" id="IPR038765">
    <property type="entry name" value="Papain-like_cys_pep_sf"/>
</dbReference>
<dbReference type="Proteomes" id="UP000046392">
    <property type="component" value="Unplaced"/>
</dbReference>
<dbReference type="GO" id="GO:0004843">
    <property type="term" value="F:cysteine-type deubiquitinase activity"/>
    <property type="evidence" value="ECO:0007669"/>
    <property type="project" value="InterPro"/>
</dbReference>
<evidence type="ECO:0000256" key="1">
    <source>
        <dbReference type="SAM" id="MobiDB-lite"/>
    </source>
</evidence>
<dbReference type="InterPro" id="IPR028889">
    <property type="entry name" value="USP"/>
</dbReference>
<reference evidence="4" key="1">
    <citation type="submission" date="2017-02" db="UniProtKB">
        <authorList>
            <consortium name="WormBaseParasite"/>
        </authorList>
    </citation>
    <scope>IDENTIFICATION</scope>
</reference>